<dbReference type="InterPro" id="IPR023213">
    <property type="entry name" value="CAT-like_dom_sf"/>
</dbReference>
<dbReference type="SMART" id="SM01294">
    <property type="entry name" value="PKS_PP_betabranch"/>
    <property type="match status" value="1"/>
</dbReference>
<dbReference type="InterPro" id="IPR001242">
    <property type="entry name" value="Condensation_dom"/>
</dbReference>
<feature type="domain" description="Carrier" evidence="4">
    <location>
        <begin position="4835"/>
        <end position="4910"/>
    </location>
</feature>
<feature type="domain" description="Carrier" evidence="4">
    <location>
        <begin position="894"/>
        <end position="967"/>
    </location>
</feature>
<evidence type="ECO:0000256" key="1">
    <source>
        <dbReference type="ARBA" id="ARBA00001957"/>
    </source>
</evidence>
<dbReference type="Gene3D" id="3.40.50.1820">
    <property type="entry name" value="alpha/beta hydrolase"/>
    <property type="match status" value="1"/>
</dbReference>
<dbReference type="Pfam" id="PF13193">
    <property type="entry name" value="AMP-binding_C"/>
    <property type="match status" value="4"/>
</dbReference>
<proteinExistence type="predicted"/>
<dbReference type="InterPro" id="IPR042099">
    <property type="entry name" value="ANL_N_sf"/>
</dbReference>
<dbReference type="SUPFAM" id="SSF56801">
    <property type="entry name" value="Acetyl-CoA synthetase-like"/>
    <property type="match status" value="6"/>
</dbReference>
<dbReference type="SUPFAM" id="SSF47336">
    <property type="entry name" value="ACP-like"/>
    <property type="match status" value="7"/>
</dbReference>
<sequence length="7214" mass="775442">MLPLTAAQEGVWVAQRLAPESPMFSCATQLTFDTPVDVPTLRAAVADAVAETETFRVRFTVDGDRVGQWVDPEIRGELRVVDVADDEAAAAWVAADRLRVSDPLGEEPLVEHVLLRVSPTRYWLNIRYYHLVVDGHGVYQHIMRLGALYAAHARGGEPSPSPFGSLADLVAEENAYRTSTRARRDHEYWRGEFADRPDSTELGDGPSGLATSTLEFAAELPESLQEGRWPAAVLAGVAAHTHLLTGTPDVIVRVFMAARVTKTAKTTPGMLVNDLPVRLRVRPDMTFAELVAHAGAQLSQVGRHQRFSGDELRRELGALNGPEINLLAFAPQFISFGEFNARFRGAVMGPVRDLTINAHWSHDRVKLLLHGNPERFTAESVAGHRDRMLRLLTVAAESPETPLAQLPVADPEPAEWHTTAEVDPRSLVELLEAQDPAADAIVSEDGVLSYGELNTRANRLAHRLIAEGAGPEVRVAVRLDRSADQVVAAWAVLKSGAVYVPVDPRYPAERVEFVLRDSGAHLEVSTVDAPGRPRHNPGVPAHPDGAAYLIYTSGSTGTPKGAVNTHRGITNMLAWIQHEYPLGPGDRMLLKAPTGFDVGIYEMLWALTSGAAVVIARPGGHEDPAYLARTIREQRVTTCEFVPQLLALYLDEHTPSPSLRMVSVGSEALPPGLVERFAQVVPGIPFVNAYGPTECAVNSTWWVARPGQTVLIGRSIPNVRCYALDASLNPVPVGIVGELYIGGTGVGRGYLDRPGLTAERYVPDPFGPAGSRMYRTGDLVRRDARGELEYVGRADFQVKLNGQRVEIGEVASVLSTAPGVRQAEVLLRTSRAGVRQLVAYVVGGEGDLRAWLAERLPAALVPAVVMRLPVLPLTTHGKVDRKALPEPETGPVTPPRTGTERLLCSVLGELLGTEVGADTNFLAQGGDSIIAIRLVGRLRGHGVHLTPRQVFDHPVLAELAEQVVLPEESTVDEPVGAVAATPSSRGPLDRPARELVLATVLTEDGLVAALQAVLDRHDVLRAQLSGDHLTVRPVGEVRAEDCLRTTLDPAAGRVVSADLADGELRLAVHPLVADAWSWRVLEADLAEAVHAVGEQRTPLLSARGASLRTWAADLPLTASSPAVLAELDGWLALLDGSAPRLGAGGPGEVTVELDAATTRRLRTVLAPAYRAREDEVLLAALAAALGSPVTVLLARDGREDPRLATAVGDFTTTFPVRLDPGALSFPALIEGGAEAGRVLRAVKEAVRTVPGTGYDLLRTLNPWGAAQLAARPAPAVVLTHLGEADPAWAPAEAPLSVTAYLREAEDGLRLAARWSTSAYDASDVAELAHRWRAALAGLAKHTGGGLTPSDVPLVRIGQAGLDEIAAAHGELADVWPLTPLQQGLLTHSLHTTGNDPYVMQMWLDLPADLDRTALRMAATALLARHPSLRAGFHTRGDGDPVQFVPAAAQGFWAEETTAESTVDGFLRADRERGFDLRRPPLVRFTVLSTGPDRHRLVCTGHHLLVDGWSMAPLLSELFALYRGEELPPARPYRDFLVWLGRQDRARGTAVWQEALAGATPTVLTPDAEAGTPRHHELELTEAQTTALAAATRAAGLTLGGLAQTAWGLLLRGLTGRDDVVFGAPVSGRPPELPDVHTMVGLFINTLPVRVRTTGTDTLAELAARVLAEQTRLGEHHAVNLTDLWRTELFDTVLAVENYPAPELPTPGGWGYHDETHYPLSAAVFPGRRLRLVVDTAVLSERALGLVLERLRDLLVAASESLDVPAEITFTEAERALVLGTAGPEVPAVAEPTGRGPRNAREELLCAMACEVLGLDTIGIDEEFFEVGGTSMVMIRLAHRVRAEFDVELSLRDFFAAPTVAELAERLDTLAPQRQGLTARERPDRVPLSFAQERMWFLERLQGRGSYTVPITLHLHGRLDVAALHGAFQDLVDRHEALRTVYPEDAQGPHQVVLPVGTPVPFELVHTDTPDVDSRGAYPFDLAVDTPLRVTLFVLGEQEHLLFLAIHHIATDGSSLTPLAEDLSTAYAARLDGRDANLPALPVQYADFALWQQETQTEELARQLAFWRENLAALPSEATFPADRPRPAAPTYEGGLVEFLVGHELYDKVVYLAGQTRTTPYMVLQAALAVLLTKLGAGEDIPLGGITGDRPDPVLDEVVGVFINTIIYRINTSGDPSFTELLHRVRETGLSAYANRAVPFEKLVEELNPERHRTRHVFFQVMLAWLDLSEARITLPGVDLELGEVLDGTAKFDIHFDCHVHPDGLICRMEYSTDIYERASAERFARRFVRVLRAITDDPATRLSDVDVLDPAEHSRVLTGFNNTAIELPSETFVDLMESQDPALEAVVCEGERVSYGEFNARVNQLAHALIQRGIGPESRVAVMLPYSVDLVVALWAIIKAGAAYVPVDTGYPEDRIGYILSDAGTALLMAERDVEGFERIPVTAPGQPTTNPGVRAWPDSPSYIIYTSGSTGRPKGTLNTYLGMDNRFFWMQEDIGLAPGDRVLQATPTGFDVSVWEVFWTLSRGATLVVPKPGGHRDPVYMSRLMHAESVTVAHLGASRLAAFLAEAELPASVRAIESGDEVMPAELIRRFHRESKNPNVWLTNAYGPTEAAIDVTRWPTPAEPGTVLIGPPVRNTTAYVLDANLRPLAPGVYGELYIGGLQLARGYLDRAALTGERFVANPFVPGERMYRTGDLARWTEDGQLEYQGRADDQVKLRGQRIELGEVESAMTSFPGVARAAVAVHGQRLVGYVIPAGPLDHEALREHLAARLPEYMVPPLTVELDVFPALPSGKLNRAALPAPDFAPVTGRRPRTPREEVLCGLFAEVTGVPEVFLDDDFFALGGHSLSVARLANRIRTVLGVEIELSVLFDATTPAKVDARLDGPGRGRPKLVARGRTDRLPLSYAQERLWFLHRFEGPSATYNLPVALRLTGRLDVPALDAALADVAARHEALRTVFAEDAEGSYQVVLDGVPPLVVRPVADEAAALAEEVARPFDLAVQPPIRSTLLDLGGDEYVLLMVLHHIAGDAFSMEPLAGDLITAYTARAGGTAPEWTPLPVQYGDYAVWQRELLGAAEDPDSEMARQLAFWTRTLAGLPEQLALPADRPRPAVSSHRGGMVGFTVPAEVHSGLVELARNTQTTLFMVVQAALVTLLHRLGAGDDVVIGSPVANRAEDEVAGLVGFFVNNLVLRTDLSGDPAFTEVLARVRAAGLAAYAHQDVPFERVVEAVNPARSTARHPLFQVNLNWVDAEQNAVHGKASELPGVTGEVLDLVSETAKFDLSFFLSEQPGGGLDCALEFAADLFDRGTAERIAGRFADLFAAILAAPERPVGELEVVTAAERRQLLVEWNDTAHELPEGSLLDLVTAQITRTPDAVAVVHDGTSLTYAQLDAQANALARRLVALGAGPERFVGVLLPVSEQLPVTLLAVLKAGAAYLPLDPATPAGRLAFMLADIAPVAVVSTPELAHLAGELPVVVPDGAASAEAVVPASTPGNAAFVIFTSGSTGTPKAVLVEHRSLVAYLAWATDEYTSLREHALVHSPVSFDLTATGLWGPLLHGGRVELVRWREDGPTSTHGVAKPAFVKATPSHLQLLGVVGEQYSPSGQLVLGGESLLGDALDTWRAGHPGVTVLNEYGPTETTVGCTVFRIEPGEPVPTGVVTIGTPVWNTRIHVLDERLRPTPIGTAGELYVAGDLVTRGYQNRPGLTAARFVANPFAAGERMYRTGDLARWTEAGRLEFLGRVDDQVKIRGFRIELGEVEAVLTAAPGITQAAVVVREDQPGDRRLVAYVVGEVAGLREAVARVLPDYMVPSAFVALDVLPRTANGKLDRKSLPAPAYSAGPGRAAANEVEARVAALFADLLGVDAVDPDTGFFALGGHSMLVARLVNQVRSGFSVDLSIKDVFEHSTVAGIARLVTEGRAARPPLVAGARPARVPLSPAQHRMWFLDRLEGPSSTYTIPVSLHLTGALDEAALRLAFQDVVARHEVLRTVVAEDGDTVHQVVTDRTAELTVRETSTVDEDVARFTQGTFALDRELPVRATLLRVSEHEHVLVLLLHHIAADGGSMPVLARDLATAYTARLAGHAPEWAPLPVQYADYVLWRQRFTDDRLGHWVRALAGLPEEITLPADRPRPLVPTHRGGAVPVTVPAALRARLAEVARANGASEFMALQAVFATLLSRLGAGEDVVLGSPVAERPDAALEDLVGLFVNTLVLRTDLSGQPSFAEVLRRVREFDVAAYARADVPFEQLVEALSPERSRSRHPLFQVMLTLNAEQSPLALPGLTVSAGALPLDRAKFDLSLALSDEDGAWTGVLEYSADLFDEGTVEAIGDRFRRLLAELVAAPEQPVHQAELLSPAEHALLASRNNTDVERPGTLLPQRFEAQARLTPDVVAVLDNAGSLTYAELNRRANQLARVLRARGVGAESVVAVVLPRSVDLMVALLGVLKAGAAYLPVEPSYPAERISLLVEDSRAAVVLRELPELTGPGEDLGLAIDPRDAAYLIYTSGSTGRPKAVVVEHGSLAAYLSEAAQLYPAASGEALVHSSVAFDMPVTTLFTPLVTGGRVRFAELGAHSPDLLKITPSHLRLLADLPATARDLVIGGEALDGETVQRWRDRHPGARVVNEYGPTEATVGCVVFELAPGAPAVTGPVAIGRPIGNTRVHVLDEQLNPVPDGVWGELYLAGAGLARGYFDRPGLTAERFLPDPFGPPGTRMYRTGDRVRWTADGLAYAGRFDDQVKVRGFRVELGEVEAALTARAGVAQAAVVVREDRLVAYLVGEADLDTEALRAALAASLPAHLVPSAFVLVDGIPLNPNGKLDRRALPDPTGTHTGRAPEGLAEQTLAALFAEVLGLGSVSAEENFFTAGGQSLLAGVLVNRIRAVFGVRVELRQLFDSPTVAGLAAQLADAPRQERFTRKPRPERLPLSFGQERLWFLHGLDGPTDTYNVPVVLRLTGTLDETALAEALADVSARHETLRTIYATDGRGSRQIVLDPEAGRPELVRTGTLAEAVGYRFDLAAEVPFRAWLGGSVLALVLHHIAGDAVSLGVLAADLSTAYTARLAGHAPDWAPLPVQYADYAVWQRQELDGEVTRQLGYWQELLADAPAQITLPTDRPRPAVASHRGDAVDFTVPAPLRTALTGLAQRHGATLFMVLHAAFATLLSRHGAGTDVVLGTPVAGRTDAVAHDLVGLFVNTLVLRTDLAGDPSFEELLGRVRAADLAAFAHQDVPFEQLVETLNPERSTAQQPLVQVTIMLDNTSQQQALRLPGVVAEPEQAHTGSAKFDLSLSFLEGGDGLAGALEFATDLFDRGTAATLVDRLLHVLAEVAEAPQRRLSQLGLLTEADRANLLDTWNGTPRQTPATTVVELFDAQVAAHPDAVAVVADGEQLTYAELDARARRVAAHLRAHGVGPETSVALWLARSADLVVATLAVLRAGGAYVPLDPRHPASWLDRILADTRAVLVLTHAAAGPGLPEGHPVLDLAGLSDVDFDGVPAHPEQTAYVMYTSGSTGTPKGIAVTQEDVVALATDECWSGGAHERVLLRSPHAFDAATYELWVPLLRGGCVVVAPPGDLGLADLRRLVDEHGVTAMFLTTALFNVVAEEDPSVFTGLRQVWTGGEQVSPAAFRRVLAAGGPELVHVYGPTETTTFATFFRVPADHRPGATVPIGRAMSGVRAYVLDEALGLVPPGVPGELYLGGLGLARGYVGQPTATAERFLADPFVPGGRVYRTGDVVRYTADGLLEFLGRADTQVKIRGFRIEPGEIEAVLTGAEDVAQAAVVVREDGQGERQLLAYVVPAPGREARRADLLALLAASVPKYMVPHGIVVLDRLPLTPNGKLDHRALPVPTTPVVPAGRGPRTPREDILCRLFAEVLGVPSVSADANFFEMGGHSLRVTRLVSRVRAVLGVELPVREVFEAPTAAGIAARLDRLAGARPGIAAGERPARIPLSFAQRRLWFLHRFEGPSPVYNIPLALRLTGSLDTGALAAALADVAGRHESLRTVLGEDEAGAYQVVLPEAAPRLDVLDVPAGELADRLAAAATYTFDLATEIPVRGWVLRQSDREAVFLLLVHHIAADAESMRPLADDLATAYRARLFGNAPQWTDLPVQYADYALWQDQLLGEYSETLLGHWRTALAGAPEELNLPVDRPRTALSTGAGAAVPLRIGPELHRRLAELAETTGVTMFMVLQAGLAVLLDRLGAGSDLPIGTPVAGRSDEALDGMVGFFLNTLVLRTDTSGAPSFTELLGRVRRTDLDAYEHQDLPFERLVEALNPARSAGRHPLFQVMLSFRNNARAELELPGLVIEPVEAELPAAKFDLSVSLTEQFTADGDPDGIEGEIQYATALFDRGTAAGLADRLLNLLAQAGAAPETSIADLDVLLPAEPERLLRTWNRTELARPATTLVELFEHAAREHADRVAVVDGEVSVTYAELDRRANRLAHLLINEGVRPESVVALALPRSLDLLVAAHAVAKAGAAYTPVDLDNPPERVARLVEDADAALVLTTVDTEVPGLALDHPTVLGRLAGQPATSPEVPVRPENAAYVMFTSGSTGRPKGVVVSHASAVNHLGWLQRQYRLDPTDRVLQKTPIGFTVSVWELFWPLHTGATTVVAEPGGHRDPEYLAEVIARHGITTVHFVPSMLELLLTELAPERFAGLRRVFVGGEALTRDLYDRFTRTTGVPLHYKYGSTELTCDATVWDPATEPGERALVTLGRPVDNTRVYVLDEALRPVPPGVPGELYVAGAQVARGYAGQPGLTAERFLADPFGEPGTRVYRTGDLVRWDAQGRLHFVGRADAQLKVRGIRVEPGEIELALTELSTVDRAVVVARNGALAAYVTATATPEELRRALVSRLPAHLVPASVTVLAALPVSTNGKVDLAALPEPERTHTPGRAPATADEHLLCGLFADVLDLPEVGVDEDFFALGGHSMLATRLVSRLRGKLGAAARTVTVRTLFESPTAAGLATRLRSAAEAEPFATLLPLRVTGTGTPLFCVHPLGGLGWSYVQLRRHLPERYPVYAFQSPGLDGTGKLAGSVTEMAAQYVARLREVQPSGPYRLVGWSFGGLVAHEMAVQLREAGAEVELLAVLDTYPRERRGQLRTEAELLDGVEIAEELLGQAPHRLAAAKAVFVNNNELAGRHVPRVFTGDLVLCQAEVLDEGETRRDPELWRPHLTGAITVHPVPGSHNTMLDGQAAAEVGAVLTGLFTGLEEGR</sequence>
<comment type="cofactor">
    <cofactor evidence="1">
        <name>pantetheine 4'-phosphate</name>
        <dbReference type="ChEBI" id="CHEBI:47942"/>
    </cofactor>
</comment>
<dbReference type="SUPFAM" id="SSF53474">
    <property type="entry name" value="alpha/beta-Hydrolases"/>
    <property type="match status" value="1"/>
</dbReference>
<feature type="domain" description="Carrier" evidence="4">
    <location>
        <begin position="5858"/>
        <end position="5933"/>
    </location>
</feature>
<dbReference type="CDD" id="cd19540">
    <property type="entry name" value="LCL_NRPS-like"/>
    <property type="match status" value="5"/>
</dbReference>
<dbReference type="InterPro" id="IPR020845">
    <property type="entry name" value="AMP-binding_CS"/>
</dbReference>
<dbReference type="Gene3D" id="3.30.559.10">
    <property type="entry name" value="Chloramphenicol acetyltransferase-like domain"/>
    <property type="match status" value="8"/>
</dbReference>
<dbReference type="EMBL" id="JAGIOO010000001">
    <property type="protein sequence ID" value="MBP2478951.1"/>
    <property type="molecule type" value="Genomic_DNA"/>
</dbReference>
<dbReference type="Gene3D" id="3.30.300.30">
    <property type="match status" value="6"/>
</dbReference>
<dbReference type="RefSeq" id="WP_158103502.1">
    <property type="nucleotide sequence ID" value="NZ_JAGIOO010000001.1"/>
</dbReference>
<dbReference type="Gene3D" id="3.30.559.30">
    <property type="entry name" value="Nonribosomal peptide synthetase, condensation domain"/>
    <property type="match status" value="8"/>
</dbReference>
<dbReference type="InterPro" id="IPR025110">
    <property type="entry name" value="AMP-bd_C"/>
</dbReference>
<dbReference type="Pfam" id="PF00668">
    <property type="entry name" value="Condensation"/>
    <property type="match status" value="8"/>
</dbReference>
<dbReference type="PROSITE" id="PS00012">
    <property type="entry name" value="PHOSPHOPANTETHEINE"/>
    <property type="match status" value="4"/>
</dbReference>
<evidence type="ECO:0000259" key="4">
    <source>
        <dbReference type="PROSITE" id="PS50075"/>
    </source>
</evidence>
<evidence type="ECO:0000313" key="5">
    <source>
        <dbReference type="EMBL" id="MBP2478951.1"/>
    </source>
</evidence>
<dbReference type="InterPro" id="IPR009081">
    <property type="entry name" value="PP-bd_ACP"/>
</dbReference>
<keyword evidence="3" id="KW-0597">Phosphoprotein</keyword>
<dbReference type="Gene3D" id="3.40.50.980">
    <property type="match status" value="6"/>
</dbReference>
<dbReference type="NCBIfam" id="NF004282">
    <property type="entry name" value="PRK05691.1"/>
    <property type="match status" value="7"/>
</dbReference>
<dbReference type="InterPro" id="IPR045851">
    <property type="entry name" value="AMP-bd_C_sf"/>
</dbReference>
<dbReference type="InterPro" id="IPR006162">
    <property type="entry name" value="Ppantetheine_attach_site"/>
</dbReference>
<dbReference type="Pfam" id="PF00501">
    <property type="entry name" value="AMP-binding"/>
    <property type="match status" value="6"/>
</dbReference>
<dbReference type="PANTHER" id="PTHR45527">
    <property type="entry name" value="NONRIBOSOMAL PEPTIDE SYNTHETASE"/>
    <property type="match status" value="1"/>
</dbReference>
<organism evidence="5 6">
    <name type="scientific">Crossiella equi</name>
    <dbReference type="NCBI Taxonomy" id="130796"/>
    <lineage>
        <taxon>Bacteria</taxon>
        <taxon>Bacillati</taxon>
        <taxon>Actinomycetota</taxon>
        <taxon>Actinomycetes</taxon>
        <taxon>Pseudonocardiales</taxon>
        <taxon>Pseudonocardiaceae</taxon>
        <taxon>Crossiella</taxon>
    </lineage>
</organism>
<dbReference type="PROSITE" id="PS00455">
    <property type="entry name" value="AMP_BINDING"/>
    <property type="match status" value="6"/>
</dbReference>
<accession>A0ABS5AQW5</accession>
<dbReference type="SMART" id="SM00824">
    <property type="entry name" value="PKS_TE"/>
    <property type="match status" value="1"/>
</dbReference>
<reference evidence="5 6" key="1">
    <citation type="submission" date="2021-03" db="EMBL/GenBank/DDBJ databases">
        <title>Sequencing the genomes of 1000 actinobacteria strains.</title>
        <authorList>
            <person name="Klenk H.-P."/>
        </authorList>
    </citation>
    <scope>NUCLEOTIDE SEQUENCE [LARGE SCALE GENOMIC DNA]</scope>
    <source>
        <strain evidence="5 6">DSM 44580</strain>
    </source>
</reference>
<feature type="domain" description="Carrier" evidence="4">
    <location>
        <begin position="3846"/>
        <end position="3921"/>
    </location>
</feature>
<dbReference type="Pfam" id="PF00550">
    <property type="entry name" value="PP-binding"/>
    <property type="match status" value="7"/>
</dbReference>
<dbReference type="InterPro" id="IPR020802">
    <property type="entry name" value="TesA-like"/>
</dbReference>
<dbReference type="PANTHER" id="PTHR45527:SF1">
    <property type="entry name" value="FATTY ACID SYNTHASE"/>
    <property type="match status" value="1"/>
</dbReference>
<feature type="domain" description="Carrier" evidence="4">
    <location>
        <begin position="2812"/>
        <end position="2887"/>
    </location>
</feature>
<dbReference type="InterPro" id="IPR029058">
    <property type="entry name" value="AB_hydrolase_fold"/>
</dbReference>
<feature type="domain" description="Carrier" evidence="4">
    <location>
        <begin position="1795"/>
        <end position="1870"/>
    </location>
</feature>
<dbReference type="NCBIfam" id="NF003417">
    <property type="entry name" value="PRK04813.1"/>
    <property type="match status" value="7"/>
</dbReference>
<dbReference type="Gene3D" id="3.40.50.12780">
    <property type="entry name" value="N-terminal domain of ligase-like"/>
    <property type="match status" value="3"/>
</dbReference>
<dbReference type="SUPFAM" id="SSF52777">
    <property type="entry name" value="CoA-dependent acyltransferases"/>
    <property type="match status" value="16"/>
</dbReference>
<keyword evidence="6" id="KW-1185">Reference proteome</keyword>
<dbReference type="InterPro" id="IPR010071">
    <property type="entry name" value="AA_adenyl_dom"/>
</dbReference>
<gene>
    <name evidence="5" type="ORF">JOF53_007823</name>
</gene>
<dbReference type="CDD" id="cd12117">
    <property type="entry name" value="A_NRPS_Srf_like"/>
    <property type="match status" value="1"/>
</dbReference>
<dbReference type="CDD" id="cd17646">
    <property type="entry name" value="A_NRPS_AB3403-like"/>
    <property type="match status" value="1"/>
</dbReference>
<dbReference type="SMART" id="SM00823">
    <property type="entry name" value="PKS_PP"/>
    <property type="match status" value="7"/>
</dbReference>
<evidence type="ECO:0000313" key="6">
    <source>
        <dbReference type="Proteomes" id="UP001519363"/>
    </source>
</evidence>
<dbReference type="Pfam" id="PF00975">
    <property type="entry name" value="Thioesterase"/>
    <property type="match status" value="1"/>
</dbReference>
<comment type="caution">
    <text evidence="5">The sequence shown here is derived from an EMBL/GenBank/DDBJ whole genome shotgun (WGS) entry which is preliminary data.</text>
</comment>
<evidence type="ECO:0000256" key="2">
    <source>
        <dbReference type="ARBA" id="ARBA00022450"/>
    </source>
</evidence>
<dbReference type="Proteomes" id="UP001519363">
    <property type="component" value="Unassembled WGS sequence"/>
</dbReference>
<dbReference type="InterPro" id="IPR000873">
    <property type="entry name" value="AMP-dep_synth/lig_dom"/>
</dbReference>
<name>A0ABS5AQW5_9PSEU</name>
<dbReference type="CDD" id="cd05930">
    <property type="entry name" value="A_NRPS"/>
    <property type="match status" value="4"/>
</dbReference>
<keyword evidence="2" id="KW-0596">Phosphopantetheine</keyword>
<protein>
    <submittedName>
        <fullName evidence="5">Amino acid adenylation domain-containing protein/non-ribosomal peptide synthase protein (TIGR01720 family)</fullName>
    </submittedName>
</protein>
<dbReference type="PROSITE" id="PS50075">
    <property type="entry name" value="CARRIER"/>
    <property type="match status" value="7"/>
</dbReference>
<dbReference type="Gene3D" id="2.30.38.10">
    <property type="entry name" value="Luciferase, Domain 3"/>
    <property type="match status" value="3"/>
</dbReference>
<dbReference type="InterPro" id="IPR020806">
    <property type="entry name" value="PKS_PP-bd"/>
</dbReference>
<feature type="domain" description="Carrier" evidence="4">
    <location>
        <begin position="6895"/>
        <end position="6973"/>
    </location>
</feature>
<dbReference type="NCBIfam" id="TIGR01733">
    <property type="entry name" value="AA-adenyl-dom"/>
    <property type="match status" value="6"/>
</dbReference>
<dbReference type="Gene3D" id="1.10.1200.10">
    <property type="entry name" value="ACP-like"/>
    <property type="match status" value="6"/>
</dbReference>
<dbReference type="InterPro" id="IPR036736">
    <property type="entry name" value="ACP-like_sf"/>
</dbReference>
<evidence type="ECO:0000256" key="3">
    <source>
        <dbReference type="ARBA" id="ARBA00022553"/>
    </source>
</evidence>
<dbReference type="InterPro" id="IPR001031">
    <property type="entry name" value="Thioesterase"/>
</dbReference>